<reference evidence="2 3" key="1">
    <citation type="submission" date="2022-10" db="EMBL/GenBank/DDBJ databases">
        <title>Chitinophaga nivalis PC15 sp. nov., isolated from Pyeongchang county, South Korea.</title>
        <authorList>
            <person name="Trinh H.N."/>
        </authorList>
    </citation>
    <scope>NUCLEOTIDE SEQUENCE [LARGE SCALE GENOMIC DNA]</scope>
    <source>
        <strain evidence="2 3">PC14</strain>
    </source>
</reference>
<feature type="region of interest" description="Disordered" evidence="1">
    <location>
        <begin position="329"/>
        <end position="474"/>
    </location>
</feature>
<keyword evidence="3" id="KW-1185">Reference proteome</keyword>
<organism evidence="2 3">
    <name type="scientific">Chitinophaga nivalis</name>
    <dbReference type="NCBI Taxonomy" id="2991709"/>
    <lineage>
        <taxon>Bacteria</taxon>
        <taxon>Pseudomonadati</taxon>
        <taxon>Bacteroidota</taxon>
        <taxon>Chitinophagia</taxon>
        <taxon>Chitinophagales</taxon>
        <taxon>Chitinophagaceae</taxon>
        <taxon>Chitinophaga</taxon>
    </lineage>
</organism>
<name>A0ABT3IP34_9BACT</name>
<proteinExistence type="predicted"/>
<feature type="compositionally biased region" description="Basic and acidic residues" evidence="1">
    <location>
        <begin position="370"/>
        <end position="379"/>
    </location>
</feature>
<feature type="compositionally biased region" description="Basic and acidic residues" evidence="1">
    <location>
        <begin position="343"/>
        <end position="361"/>
    </location>
</feature>
<dbReference type="RefSeq" id="WP_264732461.1">
    <property type="nucleotide sequence ID" value="NZ_JAPDNR010000001.1"/>
</dbReference>
<feature type="compositionally biased region" description="Low complexity" evidence="1">
    <location>
        <begin position="441"/>
        <end position="460"/>
    </location>
</feature>
<dbReference type="EMBL" id="JAPDNS010000002">
    <property type="protein sequence ID" value="MCW3485733.1"/>
    <property type="molecule type" value="Genomic_DNA"/>
</dbReference>
<evidence type="ECO:0000313" key="3">
    <source>
        <dbReference type="Proteomes" id="UP001207742"/>
    </source>
</evidence>
<protein>
    <submittedName>
        <fullName evidence="2">Contractile injection system tape measure protein</fullName>
    </submittedName>
</protein>
<dbReference type="InterPro" id="IPR045538">
    <property type="entry name" value="CIS_TMP"/>
</dbReference>
<comment type="caution">
    <text evidence="2">The sequence shown here is derived from an EMBL/GenBank/DDBJ whole genome shotgun (WGS) entry which is preliminary data.</text>
</comment>
<evidence type="ECO:0000313" key="2">
    <source>
        <dbReference type="EMBL" id="MCW3485733.1"/>
    </source>
</evidence>
<gene>
    <name evidence="2" type="ORF">OL497_17645</name>
</gene>
<feature type="compositionally biased region" description="Polar residues" evidence="1">
    <location>
        <begin position="330"/>
        <end position="342"/>
    </location>
</feature>
<dbReference type="Proteomes" id="UP001207742">
    <property type="component" value="Unassembled WGS sequence"/>
</dbReference>
<accession>A0ABT3IP34</accession>
<evidence type="ECO:0000256" key="1">
    <source>
        <dbReference type="SAM" id="MobiDB-lite"/>
    </source>
</evidence>
<dbReference type="Pfam" id="PF19268">
    <property type="entry name" value="CIS_TMP"/>
    <property type="match status" value="1"/>
</dbReference>
<sequence>MIQQHVIGKLIVELQLPSREEAPAWYARIAAMCRHELLPLLAGLFDDWADEDVLLQIDQLEINLDTCTLEILHDIPDTVITYMHQHYPIAEQPLWTEKGVSRLPLAQSYFNSWLYFLEQGTLPHTSARWSPQEWESGDWESGVLETLATDSKALEKCREVLTQHPVAIKRLLRQFSSVFQQQWMRACDAGAFQFADTLGDELERCCFHPTVQQILSQQWSGLYTILPERTAFRLQLKEWLIREVILVKPNIRPADLLDKMIRLFFTAPLVVRLLYVFQQLPETLAIKTGSVFHQSLKTLTGYYATGIAALRSHSERLLPPAAVRDAAAEQLSNNTATSSSPDHQPDHKEDHQPEKQQEKQPENQIPQSSPEKDKERRIPPQETSLSTDHQLEKQIPQSPPEKDKELRTPPQEIPQQTAGNIPPISETVKRHSPDTTAAEDQPASTPTAATSSPAAAQPAAGAKDNTSEPPVEEAPLPADGTVLYVEQAGLILLHPYIGILFDSLGLKTGAHFTDEAAREKAVHLLGYLAAGDMELPEYELVLPKILCGIPPSQPVSRFVTLSAEEKAGAEELLEAVITNWNALGNTSPDGLRANFLLREGKLEWTNEEWHLRVSQQSYDILLDRLPWGFGVVALSWTPWLIKTVWV</sequence>